<evidence type="ECO:0000256" key="2">
    <source>
        <dbReference type="ARBA" id="ARBA00022692"/>
    </source>
</evidence>
<name>A0A1H8NAC5_9FIRM</name>
<dbReference type="STRING" id="112903.SAMN04490178_10117"/>
<dbReference type="EC" id="4.2.2.29" evidence="7"/>
<keyword evidence="1 7" id="KW-1003">Cell membrane</keyword>
<reference evidence="8 9" key="1">
    <citation type="submission" date="2016-10" db="EMBL/GenBank/DDBJ databases">
        <authorList>
            <person name="de Groot N.N."/>
        </authorList>
    </citation>
    <scope>NUCLEOTIDE SEQUENCE [LARGE SCALE GENOMIC DNA]</scope>
    <source>
        <strain evidence="8 9">DSM 13305</strain>
    </source>
</reference>
<keyword evidence="4 7" id="KW-0472">Membrane</keyword>
<evidence type="ECO:0000256" key="4">
    <source>
        <dbReference type="ARBA" id="ARBA00023136"/>
    </source>
</evidence>
<dbReference type="PANTHER" id="PTHR30518">
    <property type="entry name" value="ENDOLYTIC MUREIN TRANSGLYCOSYLASE"/>
    <property type="match status" value="1"/>
</dbReference>
<gene>
    <name evidence="7" type="primary">mltG</name>
    <name evidence="8" type="ORF">SAMN04490178_10117</name>
</gene>
<comment type="function">
    <text evidence="7">Functions as a peptidoglycan terminase that cleaves nascent peptidoglycan strands endolytically to terminate their elongation.</text>
</comment>
<dbReference type="NCBIfam" id="TIGR00247">
    <property type="entry name" value="endolytic transglycosylase MltG"/>
    <property type="match status" value="1"/>
</dbReference>
<dbReference type="Proteomes" id="UP000198847">
    <property type="component" value="Unassembled WGS sequence"/>
</dbReference>
<dbReference type="HAMAP" id="MF_02065">
    <property type="entry name" value="MltG"/>
    <property type="match status" value="1"/>
</dbReference>
<dbReference type="GO" id="GO:0071555">
    <property type="term" value="P:cell wall organization"/>
    <property type="evidence" value="ECO:0007669"/>
    <property type="project" value="UniProtKB-KW"/>
</dbReference>
<dbReference type="InterPro" id="IPR003770">
    <property type="entry name" value="MLTG-like"/>
</dbReference>
<dbReference type="Pfam" id="PF02618">
    <property type="entry name" value="YceG"/>
    <property type="match status" value="1"/>
</dbReference>
<sequence length="337" mass="37760">MQQYTWFTARWSTWMILAIFSFCVFFYGFTIPVPATSGENVIIEVKQGMTSDQIARMLYNRGLISSPGMFQLVAKWKGLGSSLQAGEYAIQRGTTVTRIVDMMAKGETNYLQLTIPEGYTVNQIAKLIENQHIGSGTKFKELAKQVPSDYDYMNGTSSSVVYAAEGFLFPDTYKLSKGITEEQLIAMLTRQFDEKFTPEMRAQAAAMGLSTREVIILASLVEKEAQVEADRPVIAGVFLNRLKEDMPLQSCATIQYILGYPKEELSVEDTEIASPFNTYLHRGLPPGPIANPGIASIRAVLHPTVTDYLYFVADKQGAHHFSRTYEEHLAEIEKVRN</sequence>
<keyword evidence="9" id="KW-1185">Reference proteome</keyword>
<dbReference type="GO" id="GO:0009252">
    <property type="term" value="P:peptidoglycan biosynthetic process"/>
    <property type="evidence" value="ECO:0007669"/>
    <property type="project" value="UniProtKB-UniRule"/>
</dbReference>
<keyword evidence="2 7" id="KW-0812">Transmembrane</keyword>
<dbReference type="EMBL" id="FODY01000001">
    <property type="protein sequence ID" value="SEO26389.1"/>
    <property type="molecule type" value="Genomic_DNA"/>
</dbReference>
<accession>A0A1H8NAC5</accession>
<evidence type="ECO:0000313" key="9">
    <source>
        <dbReference type="Proteomes" id="UP000198847"/>
    </source>
</evidence>
<dbReference type="GO" id="GO:0008932">
    <property type="term" value="F:lytic endotransglycosylase activity"/>
    <property type="evidence" value="ECO:0007669"/>
    <property type="project" value="UniProtKB-UniRule"/>
</dbReference>
<feature type="site" description="Important for catalytic activity" evidence="7">
    <location>
        <position position="224"/>
    </location>
</feature>
<dbReference type="AlphaFoldDB" id="A0A1H8NAC5"/>
<dbReference type="Gene3D" id="3.30.160.60">
    <property type="entry name" value="Classic Zinc Finger"/>
    <property type="match status" value="1"/>
</dbReference>
<evidence type="ECO:0000256" key="5">
    <source>
        <dbReference type="ARBA" id="ARBA00023239"/>
    </source>
</evidence>
<organism evidence="8 9">
    <name type="scientific">Propionispora vibrioides</name>
    <dbReference type="NCBI Taxonomy" id="112903"/>
    <lineage>
        <taxon>Bacteria</taxon>
        <taxon>Bacillati</taxon>
        <taxon>Bacillota</taxon>
        <taxon>Negativicutes</taxon>
        <taxon>Selenomonadales</taxon>
        <taxon>Sporomusaceae</taxon>
        <taxon>Propionispora</taxon>
    </lineage>
</organism>
<feature type="transmembrane region" description="Helical" evidence="7">
    <location>
        <begin position="12"/>
        <end position="30"/>
    </location>
</feature>
<evidence type="ECO:0000256" key="1">
    <source>
        <dbReference type="ARBA" id="ARBA00022475"/>
    </source>
</evidence>
<dbReference type="RefSeq" id="WP_245732158.1">
    <property type="nucleotide sequence ID" value="NZ_FODY01000001.1"/>
</dbReference>
<evidence type="ECO:0000256" key="3">
    <source>
        <dbReference type="ARBA" id="ARBA00022989"/>
    </source>
</evidence>
<proteinExistence type="inferred from homology"/>
<dbReference type="Gene3D" id="3.30.1490.480">
    <property type="entry name" value="Endolytic murein transglycosylase"/>
    <property type="match status" value="1"/>
</dbReference>
<evidence type="ECO:0000256" key="6">
    <source>
        <dbReference type="ARBA" id="ARBA00023316"/>
    </source>
</evidence>
<protein>
    <recommendedName>
        <fullName evidence="7">Endolytic murein transglycosylase</fullName>
        <ecNumber evidence="7">4.2.2.29</ecNumber>
    </recommendedName>
    <alternativeName>
        <fullName evidence="7">Peptidoglycan lytic transglycosylase</fullName>
    </alternativeName>
    <alternativeName>
        <fullName evidence="7">Peptidoglycan polymerization terminase</fullName>
    </alternativeName>
</protein>
<dbReference type="PANTHER" id="PTHR30518:SF2">
    <property type="entry name" value="ENDOLYTIC MUREIN TRANSGLYCOSYLASE"/>
    <property type="match status" value="1"/>
</dbReference>
<comment type="similarity">
    <text evidence="7">Belongs to the transglycosylase MltG family.</text>
</comment>
<keyword evidence="6 7" id="KW-0961">Cell wall biogenesis/degradation</keyword>
<dbReference type="GO" id="GO:0005886">
    <property type="term" value="C:plasma membrane"/>
    <property type="evidence" value="ECO:0007669"/>
    <property type="project" value="UniProtKB-SubCell"/>
</dbReference>
<comment type="catalytic activity">
    <reaction evidence="7">
        <text>a peptidoglycan chain = a peptidoglycan chain with N-acetyl-1,6-anhydromuramyl-[peptide] at the reducing end + a peptidoglycan chain with N-acetylglucosamine at the non-reducing end.</text>
        <dbReference type="EC" id="4.2.2.29"/>
    </reaction>
</comment>
<keyword evidence="5 7" id="KW-0456">Lyase</keyword>
<evidence type="ECO:0000256" key="7">
    <source>
        <dbReference type="HAMAP-Rule" id="MF_02065"/>
    </source>
</evidence>
<comment type="subcellular location">
    <subcellularLocation>
        <location evidence="7">Cell membrane</location>
        <topology evidence="7">Single-pass membrane protein</topology>
    </subcellularLocation>
</comment>
<evidence type="ECO:0000313" key="8">
    <source>
        <dbReference type="EMBL" id="SEO26389.1"/>
    </source>
</evidence>
<dbReference type="CDD" id="cd08010">
    <property type="entry name" value="MltG_like"/>
    <property type="match status" value="1"/>
</dbReference>
<keyword evidence="3 7" id="KW-1133">Transmembrane helix</keyword>